<evidence type="ECO:0000256" key="4">
    <source>
        <dbReference type="ARBA" id="ARBA00023136"/>
    </source>
</evidence>
<feature type="region of interest" description="Disordered" evidence="6">
    <location>
        <begin position="808"/>
        <end position="859"/>
    </location>
</feature>
<dbReference type="PANTHER" id="PTHR31794">
    <property type="entry name" value="AUXIN EFFLUX TRANSPORTER FAMILY PROTEIN (EUROFUNG)"/>
    <property type="match status" value="1"/>
</dbReference>
<accession>A0A5N5QV95</accession>
<feature type="transmembrane region" description="Helical" evidence="7">
    <location>
        <begin position="12"/>
        <end position="33"/>
    </location>
</feature>
<dbReference type="InterPro" id="IPR005024">
    <property type="entry name" value="Snf7_fam"/>
</dbReference>
<keyword evidence="4 7" id="KW-0472">Membrane</keyword>
<dbReference type="Proteomes" id="UP000383932">
    <property type="component" value="Unassembled WGS sequence"/>
</dbReference>
<gene>
    <name evidence="8" type="ORF">CTheo_923</name>
</gene>
<feature type="transmembrane region" description="Helical" evidence="7">
    <location>
        <begin position="75"/>
        <end position="95"/>
    </location>
</feature>
<dbReference type="InterPro" id="IPR004776">
    <property type="entry name" value="Mem_transp_PIN-like"/>
</dbReference>
<dbReference type="GO" id="GO:0055085">
    <property type="term" value="P:transmembrane transport"/>
    <property type="evidence" value="ECO:0007669"/>
    <property type="project" value="InterPro"/>
</dbReference>
<feature type="transmembrane region" description="Helical" evidence="7">
    <location>
        <begin position="45"/>
        <end position="63"/>
    </location>
</feature>
<evidence type="ECO:0000256" key="6">
    <source>
        <dbReference type="SAM" id="MobiDB-lite"/>
    </source>
</evidence>
<dbReference type="Pfam" id="PF03357">
    <property type="entry name" value="Snf7"/>
    <property type="match status" value="1"/>
</dbReference>
<dbReference type="PANTHER" id="PTHR31794:SF4">
    <property type="entry name" value="AUXIN EFFLUX TRANSPORTER FAMILY PROTEIN (EUROFUNG)"/>
    <property type="match status" value="1"/>
</dbReference>
<sequence>MTGGAATFRETTAGSAEASIAVLLVLSFGYYAQRIGWVNEAGEKQISHLCVTVFLPALLFTQIAPQATPSNLLDYGIIIVLSIFAMFISYLVAFITRRTLETPRWAQAAFVFNNATSLPLLLLSSLEKTGTIRLIIGEHGGSVSDAIARGRTYLLIASLVGNIGRFALGPEMMSNKNNIGNHRSIHSPGGLPDTLYAPSQDSETSPLLSTRRIHTTNSNVWPAIKSAAGKSWSWIAGVLNPPLIAALVAVFFGLIPPLRHGFFDKGTPLNATITQSINYLGQLYTALQIFVLGSKLRSKRGEKLPVASTIVLFVHRFIIMPAIMIGVVYFLRSRWPSYIERDPMLDFALTMVGLGPPAITLAAISEMAKLEPHEDSQVARMFLDHRFFLDPHPMSASVSDYISSLPEYRAGSQRLQSIYSDLAKQRLSNPAGYSANVEWWRRTLSEVTSRGLQAGGILVLRADSLLVDEFRWEKVGRPLGVGYALTSLSTPSTSCPASASFISVKRFLDLPGSIYLSESGIAYRVASVVVGRPLWWALQHAGLVGSDDVISETWGEFVILANVEAAAKAVIDAQRTKGGIGPASALYNFASFRQTFGTLVGNYSGAALSETDVRVLVKHLERDRGSVVVDRQADVIKFIEEGASDRETITTVDKGILEMSVTVAKLQEQVDEIQKRIEERAEKINELLRKKQKELALSMLRSRKELEALLKLRLGALETVQTTLMKIETAAGDIAIMKAYETSTDTLKQLLADPRLQRERIDQTMENMAEALADHREVEEAIALGGAPTDLAEDEDLARELQQLVEQNEREAKVAQQEEAERRREEKAIADLERLGLHPQGPVEADDTKHAERPTPIEA</sequence>
<dbReference type="GO" id="GO:0016020">
    <property type="term" value="C:membrane"/>
    <property type="evidence" value="ECO:0007669"/>
    <property type="project" value="UniProtKB-SubCell"/>
</dbReference>
<feature type="transmembrane region" description="Helical" evidence="7">
    <location>
        <begin position="276"/>
        <end position="294"/>
    </location>
</feature>
<name>A0A5N5QV95_9AGAM</name>
<organism evidence="8 9">
    <name type="scientific">Ceratobasidium theobromae</name>
    <dbReference type="NCBI Taxonomy" id="1582974"/>
    <lineage>
        <taxon>Eukaryota</taxon>
        <taxon>Fungi</taxon>
        <taxon>Dikarya</taxon>
        <taxon>Basidiomycota</taxon>
        <taxon>Agaricomycotina</taxon>
        <taxon>Agaricomycetes</taxon>
        <taxon>Cantharellales</taxon>
        <taxon>Ceratobasidiaceae</taxon>
        <taxon>Ceratobasidium</taxon>
    </lineage>
</organism>
<evidence type="ECO:0000256" key="7">
    <source>
        <dbReference type="SAM" id="Phobius"/>
    </source>
</evidence>
<feature type="compositionally biased region" description="Basic and acidic residues" evidence="6">
    <location>
        <begin position="819"/>
        <end position="836"/>
    </location>
</feature>
<keyword evidence="9" id="KW-1185">Reference proteome</keyword>
<comment type="caution">
    <text evidence="8">The sequence shown here is derived from an EMBL/GenBank/DDBJ whole genome shotgun (WGS) entry which is preliminary data.</text>
</comment>
<reference evidence="8 9" key="1">
    <citation type="journal article" date="2019" name="Fungal Biol. Biotechnol.">
        <title>Draft genome sequence of fastidious pathogen Ceratobasidium theobromae, which causes vascular-streak dieback in Theobroma cacao.</title>
        <authorList>
            <person name="Ali S.S."/>
            <person name="Asman A."/>
            <person name="Shao J."/>
            <person name="Firmansyah A.P."/>
            <person name="Susilo A.W."/>
            <person name="Rosmana A."/>
            <person name="McMahon P."/>
            <person name="Junaid M."/>
            <person name="Guest D."/>
            <person name="Kheng T.Y."/>
            <person name="Meinhardt L.W."/>
            <person name="Bailey B.A."/>
        </authorList>
    </citation>
    <scope>NUCLEOTIDE SEQUENCE [LARGE SCALE GENOMIC DNA]</scope>
    <source>
        <strain evidence="8 9">CT2</strain>
    </source>
</reference>
<evidence type="ECO:0000256" key="5">
    <source>
        <dbReference type="SAM" id="Coils"/>
    </source>
</evidence>
<feature type="coiled-coil region" evidence="5">
    <location>
        <begin position="656"/>
        <end position="694"/>
    </location>
</feature>
<proteinExistence type="predicted"/>
<comment type="subcellular location">
    <subcellularLocation>
        <location evidence="1">Membrane</location>
        <topology evidence="1">Multi-pass membrane protein</topology>
    </subcellularLocation>
</comment>
<dbReference type="GO" id="GO:0005783">
    <property type="term" value="C:endoplasmic reticulum"/>
    <property type="evidence" value="ECO:0007669"/>
    <property type="project" value="TreeGrafter"/>
</dbReference>
<keyword evidence="2 7" id="KW-0812">Transmembrane</keyword>
<dbReference type="OrthoDB" id="10250120at2759"/>
<evidence type="ECO:0000313" key="8">
    <source>
        <dbReference type="EMBL" id="KAB5595685.1"/>
    </source>
</evidence>
<evidence type="ECO:0000256" key="3">
    <source>
        <dbReference type="ARBA" id="ARBA00022989"/>
    </source>
</evidence>
<evidence type="ECO:0000256" key="2">
    <source>
        <dbReference type="ARBA" id="ARBA00022692"/>
    </source>
</evidence>
<protein>
    <submittedName>
        <fullName evidence="8">Uncharacterized protein</fullName>
    </submittedName>
</protein>
<evidence type="ECO:0000313" key="9">
    <source>
        <dbReference type="Proteomes" id="UP000383932"/>
    </source>
</evidence>
<keyword evidence="5" id="KW-0175">Coiled coil</keyword>
<feature type="compositionally biased region" description="Basic and acidic residues" evidence="6">
    <location>
        <begin position="846"/>
        <end position="859"/>
    </location>
</feature>
<dbReference type="EMBL" id="SSOP01000007">
    <property type="protein sequence ID" value="KAB5595685.1"/>
    <property type="molecule type" value="Genomic_DNA"/>
</dbReference>
<dbReference type="Pfam" id="PF03547">
    <property type="entry name" value="Mem_trans"/>
    <property type="match status" value="1"/>
</dbReference>
<dbReference type="GO" id="GO:0007034">
    <property type="term" value="P:vacuolar transport"/>
    <property type="evidence" value="ECO:0007669"/>
    <property type="project" value="InterPro"/>
</dbReference>
<feature type="transmembrane region" description="Helical" evidence="7">
    <location>
        <begin position="306"/>
        <end position="331"/>
    </location>
</feature>
<keyword evidence="3 7" id="KW-1133">Transmembrane helix</keyword>
<evidence type="ECO:0000256" key="1">
    <source>
        <dbReference type="ARBA" id="ARBA00004141"/>
    </source>
</evidence>
<dbReference type="AlphaFoldDB" id="A0A5N5QV95"/>
<feature type="transmembrane region" description="Helical" evidence="7">
    <location>
        <begin position="234"/>
        <end position="256"/>
    </location>
</feature>